<evidence type="ECO:0000256" key="6">
    <source>
        <dbReference type="SAM" id="MobiDB-lite"/>
    </source>
</evidence>
<evidence type="ECO:0000256" key="5">
    <source>
        <dbReference type="ARBA" id="ARBA00023242"/>
    </source>
</evidence>
<sequence length="274" mass="31051">MFTSTNTSVTPFSHLPSSTSSYNHSHPPPLPPPQRPHFFVQEARHDDGILYPHYHNHQDPSFSNTQMPISTENKDYNRHRKICTSQGVRDRRVRLSIDIARKFFDLQDMLGFDKASKTLEWLLVKSRNSIKNLSEPNHNINILSTTSVASENGDLEGILNLPKNISSSLVGVSSTPDHQSKMKKIMVNLAAQKLIRSTARARARAGIMTSSLKFDLDPIQIEDVDSQIPRQESILINTSFPNLPQNWEMSNAITSRDLTLPQSQQMRAHLEVYI</sequence>
<dbReference type="EMBL" id="JAAARO010000021">
    <property type="protein sequence ID" value="KAF5729245.1"/>
    <property type="molecule type" value="Genomic_DNA"/>
</dbReference>
<feature type="compositionally biased region" description="Pro residues" evidence="6">
    <location>
        <begin position="26"/>
        <end position="35"/>
    </location>
</feature>
<accession>A0A7J7C5L9</accession>
<dbReference type="GO" id="GO:0043565">
    <property type="term" value="F:sequence-specific DNA binding"/>
    <property type="evidence" value="ECO:0007669"/>
    <property type="project" value="TreeGrafter"/>
</dbReference>
<keyword evidence="5" id="KW-0539">Nucleus</keyword>
<keyword evidence="4" id="KW-0804">Transcription</keyword>
<reference evidence="8 9" key="1">
    <citation type="journal article" date="2020" name="Nat. Commun.">
        <title>Genome of Tripterygium wilfordii and identification of cytochrome P450 involved in triptolide biosynthesis.</title>
        <authorList>
            <person name="Tu L."/>
            <person name="Su P."/>
            <person name="Zhang Z."/>
            <person name="Gao L."/>
            <person name="Wang J."/>
            <person name="Hu T."/>
            <person name="Zhou J."/>
            <person name="Zhang Y."/>
            <person name="Zhao Y."/>
            <person name="Liu Y."/>
            <person name="Song Y."/>
            <person name="Tong Y."/>
            <person name="Lu Y."/>
            <person name="Yang J."/>
            <person name="Xu C."/>
            <person name="Jia M."/>
            <person name="Peters R.J."/>
            <person name="Huang L."/>
            <person name="Gao W."/>
        </authorList>
    </citation>
    <scope>NUCLEOTIDE SEQUENCE [LARGE SCALE GENOMIC DNA]</scope>
    <source>
        <strain evidence="9">cv. XIE 37</strain>
        <tissue evidence="8">Leaf</tissue>
    </source>
</reference>
<feature type="compositionally biased region" description="Polar residues" evidence="6">
    <location>
        <begin position="1"/>
        <end position="24"/>
    </location>
</feature>
<name>A0A7J7C5L9_TRIWF</name>
<dbReference type="PANTHER" id="PTHR31072">
    <property type="entry name" value="TRANSCRIPTION FACTOR TCP4-RELATED"/>
    <property type="match status" value="1"/>
</dbReference>
<organism evidence="8 9">
    <name type="scientific">Tripterygium wilfordii</name>
    <name type="common">Thunder God vine</name>
    <dbReference type="NCBI Taxonomy" id="458696"/>
    <lineage>
        <taxon>Eukaryota</taxon>
        <taxon>Viridiplantae</taxon>
        <taxon>Streptophyta</taxon>
        <taxon>Embryophyta</taxon>
        <taxon>Tracheophyta</taxon>
        <taxon>Spermatophyta</taxon>
        <taxon>Magnoliopsida</taxon>
        <taxon>eudicotyledons</taxon>
        <taxon>Gunneridae</taxon>
        <taxon>Pentapetalae</taxon>
        <taxon>rosids</taxon>
        <taxon>fabids</taxon>
        <taxon>Celastrales</taxon>
        <taxon>Celastraceae</taxon>
        <taxon>Tripterygium</taxon>
    </lineage>
</organism>
<evidence type="ECO:0000256" key="2">
    <source>
        <dbReference type="ARBA" id="ARBA00023015"/>
    </source>
</evidence>
<dbReference type="GO" id="GO:2000032">
    <property type="term" value="P:regulation of secondary shoot formation"/>
    <property type="evidence" value="ECO:0007669"/>
    <property type="project" value="TreeGrafter"/>
</dbReference>
<evidence type="ECO:0000256" key="1">
    <source>
        <dbReference type="ARBA" id="ARBA00004123"/>
    </source>
</evidence>
<dbReference type="InterPro" id="IPR017887">
    <property type="entry name" value="TF_TCP_subgr"/>
</dbReference>
<dbReference type="GO" id="GO:0003700">
    <property type="term" value="F:DNA-binding transcription factor activity"/>
    <property type="evidence" value="ECO:0007669"/>
    <property type="project" value="InterPro"/>
</dbReference>
<protein>
    <recommendedName>
        <fullName evidence="7">TCP domain-containing protein</fullName>
    </recommendedName>
</protein>
<evidence type="ECO:0000256" key="3">
    <source>
        <dbReference type="ARBA" id="ARBA00023125"/>
    </source>
</evidence>
<evidence type="ECO:0000313" key="8">
    <source>
        <dbReference type="EMBL" id="KAF5729245.1"/>
    </source>
</evidence>
<dbReference type="PANTHER" id="PTHR31072:SF224">
    <property type="entry name" value="TRANSCRIPTION FACTOR TCP1"/>
    <property type="match status" value="1"/>
</dbReference>
<feature type="region of interest" description="Disordered" evidence="6">
    <location>
        <begin position="1"/>
        <end position="35"/>
    </location>
</feature>
<dbReference type="AlphaFoldDB" id="A0A7J7C5L9"/>
<keyword evidence="2" id="KW-0805">Transcription regulation</keyword>
<dbReference type="InterPro" id="IPR005333">
    <property type="entry name" value="Transcription_factor_TCP"/>
</dbReference>
<dbReference type="Proteomes" id="UP000593562">
    <property type="component" value="Unassembled WGS sequence"/>
</dbReference>
<keyword evidence="3" id="KW-0238">DNA-binding</keyword>
<dbReference type="GO" id="GO:0005634">
    <property type="term" value="C:nucleus"/>
    <property type="evidence" value="ECO:0007669"/>
    <property type="project" value="UniProtKB-SubCell"/>
</dbReference>
<feature type="domain" description="TCP" evidence="7">
    <location>
        <begin position="73"/>
        <end position="133"/>
    </location>
</feature>
<evidence type="ECO:0000313" key="9">
    <source>
        <dbReference type="Proteomes" id="UP000593562"/>
    </source>
</evidence>
<keyword evidence="9" id="KW-1185">Reference proteome</keyword>
<evidence type="ECO:0000259" key="7">
    <source>
        <dbReference type="PROSITE" id="PS51369"/>
    </source>
</evidence>
<dbReference type="InParanoid" id="A0A7J7C5L9"/>
<dbReference type="Pfam" id="PF03634">
    <property type="entry name" value="TCP"/>
    <property type="match status" value="1"/>
</dbReference>
<proteinExistence type="predicted"/>
<gene>
    <name evidence="8" type="ORF">HS088_TW21G01405</name>
</gene>
<dbReference type="PROSITE" id="PS51369">
    <property type="entry name" value="TCP"/>
    <property type="match status" value="1"/>
</dbReference>
<comment type="subcellular location">
    <subcellularLocation>
        <location evidence="1">Nucleus</location>
    </subcellularLocation>
</comment>
<comment type="caution">
    <text evidence="8">The sequence shown here is derived from an EMBL/GenBank/DDBJ whole genome shotgun (WGS) entry which is preliminary data.</text>
</comment>
<evidence type="ECO:0000256" key="4">
    <source>
        <dbReference type="ARBA" id="ARBA00023163"/>
    </source>
</evidence>